<keyword evidence="3" id="KW-1185">Reference proteome</keyword>
<comment type="caution">
    <text evidence="2">The sequence shown here is derived from an EMBL/GenBank/DDBJ whole genome shotgun (WGS) entry which is preliminary data.</text>
</comment>
<dbReference type="EMBL" id="PGOL01000571">
    <property type="protein sequence ID" value="PKI67975.1"/>
    <property type="molecule type" value="Genomic_DNA"/>
</dbReference>
<keyword evidence="1" id="KW-0812">Transmembrane</keyword>
<reference evidence="2 3" key="1">
    <citation type="submission" date="2017-11" db="EMBL/GenBank/DDBJ databases">
        <title>De-novo sequencing of pomegranate (Punica granatum L.) genome.</title>
        <authorList>
            <person name="Akparov Z."/>
            <person name="Amiraslanov A."/>
            <person name="Hajiyeva S."/>
            <person name="Abbasov M."/>
            <person name="Kaur K."/>
            <person name="Hamwieh A."/>
            <person name="Solovyev V."/>
            <person name="Salamov A."/>
            <person name="Braich B."/>
            <person name="Kosarev P."/>
            <person name="Mahmoud A."/>
            <person name="Hajiyev E."/>
            <person name="Babayeva S."/>
            <person name="Izzatullayeva V."/>
            <person name="Mammadov A."/>
            <person name="Mammadov A."/>
            <person name="Sharifova S."/>
            <person name="Ojaghi J."/>
            <person name="Eynullazada K."/>
            <person name="Bayramov B."/>
            <person name="Abdulazimova A."/>
            <person name="Shahmuradov I."/>
        </authorList>
    </citation>
    <scope>NUCLEOTIDE SEQUENCE [LARGE SCALE GENOMIC DNA]</scope>
    <source>
        <strain evidence="3">cv. AG2017</strain>
        <tissue evidence="2">Leaf</tissue>
    </source>
</reference>
<keyword evidence="1" id="KW-1133">Transmembrane helix</keyword>
<keyword evidence="1" id="KW-0472">Membrane</keyword>
<organism evidence="2 3">
    <name type="scientific">Punica granatum</name>
    <name type="common">Pomegranate</name>
    <dbReference type="NCBI Taxonomy" id="22663"/>
    <lineage>
        <taxon>Eukaryota</taxon>
        <taxon>Viridiplantae</taxon>
        <taxon>Streptophyta</taxon>
        <taxon>Embryophyta</taxon>
        <taxon>Tracheophyta</taxon>
        <taxon>Spermatophyta</taxon>
        <taxon>Magnoliopsida</taxon>
        <taxon>eudicotyledons</taxon>
        <taxon>Gunneridae</taxon>
        <taxon>Pentapetalae</taxon>
        <taxon>rosids</taxon>
        <taxon>malvids</taxon>
        <taxon>Myrtales</taxon>
        <taxon>Lythraceae</taxon>
        <taxon>Punica</taxon>
    </lineage>
</organism>
<gene>
    <name evidence="2" type="ORF">CRG98_011571</name>
</gene>
<protein>
    <submittedName>
        <fullName evidence="2">Uncharacterized protein</fullName>
    </submittedName>
</protein>
<evidence type="ECO:0000313" key="3">
    <source>
        <dbReference type="Proteomes" id="UP000233551"/>
    </source>
</evidence>
<proteinExistence type="predicted"/>
<evidence type="ECO:0000256" key="1">
    <source>
        <dbReference type="SAM" id="Phobius"/>
    </source>
</evidence>
<accession>A0A2I0KHI2</accession>
<feature type="transmembrane region" description="Helical" evidence="1">
    <location>
        <begin position="21"/>
        <end position="45"/>
    </location>
</feature>
<dbReference type="AlphaFoldDB" id="A0A2I0KHI2"/>
<dbReference type="Proteomes" id="UP000233551">
    <property type="component" value="Unassembled WGS sequence"/>
</dbReference>
<sequence length="157" mass="17357">MASKTERILNRTLSNKDTLMLLVILFHLNAPSSFHFIAVSFLSLFSSAHLFHLPIIISLEQALSQALSIFLFDLGITEPDRVCPVRGTVVAERGGKPMRCPGTPIVKRQVGLVLPPDPGVHDFYAQQATVIKAENICYSHSIRVLRRVEGVKREGAP</sequence>
<evidence type="ECO:0000313" key="2">
    <source>
        <dbReference type="EMBL" id="PKI67975.1"/>
    </source>
</evidence>
<name>A0A2I0KHI2_PUNGR</name>